<organism evidence="2 3">
    <name type="scientific">Histidinibacterium aquaticum</name>
    <dbReference type="NCBI Taxonomy" id="2613962"/>
    <lineage>
        <taxon>Bacteria</taxon>
        <taxon>Pseudomonadati</taxon>
        <taxon>Pseudomonadota</taxon>
        <taxon>Alphaproteobacteria</taxon>
        <taxon>Rhodobacterales</taxon>
        <taxon>Paracoccaceae</taxon>
        <taxon>Histidinibacterium</taxon>
    </lineage>
</organism>
<dbReference type="AlphaFoldDB" id="A0A5J5GCX7"/>
<evidence type="ECO:0000313" key="2">
    <source>
        <dbReference type="EMBL" id="KAA9005284.1"/>
    </source>
</evidence>
<evidence type="ECO:0000256" key="1">
    <source>
        <dbReference type="SAM" id="Phobius"/>
    </source>
</evidence>
<keyword evidence="3" id="KW-1185">Reference proteome</keyword>
<keyword evidence="1" id="KW-1133">Transmembrane helix</keyword>
<feature type="transmembrane region" description="Helical" evidence="1">
    <location>
        <begin position="6"/>
        <end position="25"/>
    </location>
</feature>
<keyword evidence="1" id="KW-0812">Transmembrane</keyword>
<feature type="transmembrane region" description="Helical" evidence="1">
    <location>
        <begin position="192"/>
        <end position="210"/>
    </location>
</feature>
<feature type="transmembrane region" description="Helical" evidence="1">
    <location>
        <begin position="135"/>
        <end position="156"/>
    </location>
</feature>
<feature type="transmembrane region" description="Helical" evidence="1">
    <location>
        <begin position="168"/>
        <end position="186"/>
    </location>
</feature>
<feature type="transmembrane region" description="Helical" evidence="1">
    <location>
        <begin position="110"/>
        <end position="129"/>
    </location>
</feature>
<feature type="transmembrane region" description="Helical" evidence="1">
    <location>
        <begin position="32"/>
        <end position="50"/>
    </location>
</feature>
<feature type="transmembrane region" description="Helical" evidence="1">
    <location>
        <begin position="70"/>
        <end position="89"/>
    </location>
</feature>
<dbReference type="EMBL" id="VYQE01000007">
    <property type="protein sequence ID" value="KAA9005284.1"/>
    <property type="molecule type" value="Genomic_DNA"/>
</dbReference>
<protein>
    <recommendedName>
        <fullName evidence="4">ZIP Zinc transporter</fullName>
    </recommendedName>
</protein>
<reference evidence="2 3" key="1">
    <citation type="submission" date="2019-09" db="EMBL/GenBank/DDBJ databases">
        <authorList>
            <person name="Park J.-S."/>
            <person name="Choi H.-J."/>
        </authorList>
    </citation>
    <scope>NUCLEOTIDE SEQUENCE [LARGE SCALE GENOMIC DNA]</scope>
    <source>
        <strain evidence="2 3">176SS1-4</strain>
    </source>
</reference>
<evidence type="ECO:0008006" key="4">
    <source>
        <dbReference type="Google" id="ProtNLM"/>
    </source>
</evidence>
<feature type="transmembrane region" description="Helical" evidence="1">
    <location>
        <begin position="222"/>
        <end position="238"/>
    </location>
</feature>
<keyword evidence="1" id="KW-0472">Membrane</keyword>
<proteinExistence type="predicted"/>
<evidence type="ECO:0000313" key="3">
    <source>
        <dbReference type="Proteomes" id="UP000326554"/>
    </source>
</evidence>
<comment type="caution">
    <text evidence="2">The sequence shown here is derived from an EMBL/GenBank/DDBJ whole genome shotgun (WGS) entry which is preliminary data.</text>
</comment>
<dbReference type="RefSeq" id="WP_150446789.1">
    <property type="nucleotide sequence ID" value="NZ_VYQE01000007.1"/>
</dbReference>
<sequence>MFLFGFLFACLFALVHLGIGWLAFLDSRPRSRWLSAAGGVAVAYVFLHVLPELAAHQGIFAEQLGTTERSAEGLVYLVAMVGLVAFYGLEKVLATSRRGGREAEPAAGTFWLHIGSFAVYNLIIGYLLLHREEAGAWSLAIYGIAMALHFVTSDFGLREDHKARYDHIARWILAAAVLGGWALGVVADLAEIWIAFLFAFLAGGVVLNVLKEELPEERESRFLPFIGAAAVYAGLLLAI</sequence>
<accession>A0A5J5GCX7</accession>
<gene>
    <name evidence="2" type="ORF">F3S47_18455</name>
</gene>
<name>A0A5J5GCX7_9RHOB</name>
<dbReference type="Proteomes" id="UP000326554">
    <property type="component" value="Unassembled WGS sequence"/>
</dbReference>